<comment type="caution">
    <text evidence="1">The sequence shown here is derived from an EMBL/GenBank/DDBJ whole genome shotgun (WGS) entry which is preliminary data.</text>
</comment>
<organism evidence="1 2">
    <name type="scientific">Bacillus bingmayongensis</name>
    <dbReference type="NCBI Taxonomy" id="1150157"/>
    <lineage>
        <taxon>Bacteria</taxon>
        <taxon>Bacillati</taxon>
        <taxon>Bacillota</taxon>
        <taxon>Bacilli</taxon>
        <taxon>Bacillales</taxon>
        <taxon>Bacillaceae</taxon>
        <taxon>Bacillus</taxon>
    </lineage>
</organism>
<name>A0ABU5K207_9BACI</name>
<sequence length="60" mass="7266">MMEVTKHLFKDGEKVRIKETGEVVTVDHWWYASNTGWEVQYSILEYPATWYFEHELEKIS</sequence>
<protein>
    <recommendedName>
        <fullName evidence="3">DUF5348 domain-containing protein</fullName>
    </recommendedName>
</protein>
<accession>A0ABU5K207</accession>
<gene>
    <name evidence="1" type="ORF">U2I54_22595</name>
</gene>
<keyword evidence="2" id="KW-1185">Reference proteome</keyword>
<evidence type="ECO:0000313" key="2">
    <source>
        <dbReference type="Proteomes" id="UP001291930"/>
    </source>
</evidence>
<proteinExistence type="predicted"/>
<evidence type="ECO:0008006" key="3">
    <source>
        <dbReference type="Google" id="ProtNLM"/>
    </source>
</evidence>
<evidence type="ECO:0000313" key="1">
    <source>
        <dbReference type="EMBL" id="MDZ5609767.1"/>
    </source>
</evidence>
<dbReference type="EMBL" id="JAXOVW010000082">
    <property type="protein sequence ID" value="MDZ5609767.1"/>
    <property type="molecule type" value="Genomic_DNA"/>
</dbReference>
<reference evidence="2" key="1">
    <citation type="submission" date="2023-11" db="EMBL/GenBank/DDBJ databases">
        <title>Genome Sequence of Bacillus pseudomycoides stain BUPM19.</title>
        <authorList>
            <person name="Farhat A."/>
        </authorList>
    </citation>
    <scope>NUCLEOTIDE SEQUENCE [LARGE SCALE GENOMIC DNA]</scope>
    <source>
        <strain evidence="2">BUPM19</strain>
    </source>
</reference>
<dbReference type="RefSeq" id="WP_374219161.1">
    <property type="nucleotide sequence ID" value="NZ_JAXOVW010000082.1"/>
</dbReference>
<dbReference type="Proteomes" id="UP001291930">
    <property type="component" value="Unassembled WGS sequence"/>
</dbReference>